<dbReference type="PANTHER" id="PTHR37540">
    <property type="entry name" value="TRANSCRIPTION FACTOR (ACR-2), PUTATIVE-RELATED-RELATED"/>
    <property type="match status" value="1"/>
</dbReference>
<feature type="compositionally biased region" description="Basic and acidic residues" evidence="1">
    <location>
        <begin position="106"/>
        <end position="116"/>
    </location>
</feature>
<accession>A0A6S6W8Z1</accession>
<evidence type="ECO:0000313" key="3">
    <source>
        <dbReference type="Proteomes" id="UP000472372"/>
    </source>
</evidence>
<evidence type="ECO:0008006" key="4">
    <source>
        <dbReference type="Google" id="ProtNLM"/>
    </source>
</evidence>
<name>A0A6S6W8Z1_9PLEO</name>
<dbReference type="Proteomes" id="UP000472372">
    <property type="component" value="Chromosome 7"/>
</dbReference>
<feature type="region of interest" description="Disordered" evidence="1">
    <location>
        <begin position="82"/>
        <end position="132"/>
    </location>
</feature>
<sequence length="687" mass="76301">MEPPTIPSNGDSCPPKELPHKVEARRRVRAARRDGPPQLQFVTATDLSQFRDTDAKRSVRSQAMIYHRSRSMINSAIDKLTAGKAHPRRHGKGSMKKGPTGTEQVRSTERQDKDRPSVALEPGLGTISPALTCVTSDDEGRGWSTAVTLRQNPRDQQYVKLAQETAWSTPESEDRISNLAPDVTVDYDDSYDQQVARNARARKTIPRATGRVVDYEYTDTQEERQTRRLIDKLVTIPCFGNAFDAFGLLPRYKNPAVDSLLLMRMFMRTFATDGLLAKWFQGGPNRDILLSAYLITSAWVDMRTGCPEESTRTTIAKMETLSIASERLSQPGTQLDNTTLIVLMHLLAGEAWGCNEKTLRTHQYGIAHLISQRGGLSSLGTPGFAELCASGCYNTDIVCEAKPLPIFRVWEPPKYNAVDHGRPIPESPIFCPWLDFVTIPHDSGCSAVTCALLQDMRDLTNLFLSHNKMSGASRATSSVDADYKAKAAGIRKRLISLPSAHIPGLTTSNDWIYEACRLAALIYAASIMLRLPFSVTADPRCNPLAIETEFFSSPDAGRHLRTTRLSDALYDVLNRTDLNNVWGNMSGVLYWVCTVGAVAARSPTTLDMKRRQSPTATEAKAMWIRRCLTLTSLRIVVVLVFDHAIPIVRAQKTLLKVQELIGTYDGATSTVIELHAHEEMKRTPPMP</sequence>
<protein>
    <recommendedName>
        <fullName evidence="4">Tachykinin family protein</fullName>
    </recommendedName>
</protein>
<reference evidence="2" key="1">
    <citation type="submission" date="2021-02" db="EMBL/GenBank/DDBJ databases">
        <authorList>
            <person name="Syme A R."/>
            <person name="Syme A R."/>
            <person name="Moolhuijzen P."/>
        </authorList>
    </citation>
    <scope>NUCLEOTIDE SEQUENCE</scope>
    <source>
        <strain evidence="2">W1-1</strain>
    </source>
</reference>
<gene>
    <name evidence="2" type="ORF">PTTW11_08119</name>
</gene>
<dbReference type="PANTHER" id="PTHR37540:SF5">
    <property type="entry name" value="TRANSCRIPTION FACTOR DOMAIN-CONTAINING PROTEIN"/>
    <property type="match status" value="1"/>
</dbReference>
<proteinExistence type="predicted"/>
<dbReference type="EMBL" id="HG992983">
    <property type="protein sequence ID" value="CAE7195288.1"/>
    <property type="molecule type" value="Genomic_DNA"/>
</dbReference>
<feature type="region of interest" description="Disordered" evidence="1">
    <location>
        <begin position="1"/>
        <end position="39"/>
    </location>
</feature>
<evidence type="ECO:0000313" key="2">
    <source>
        <dbReference type="EMBL" id="CAE7195288.1"/>
    </source>
</evidence>
<evidence type="ECO:0000256" key="1">
    <source>
        <dbReference type="SAM" id="MobiDB-lite"/>
    </source>
</evidence>
<feature type="compositionally biased region" description="Basic residues" evidence="1">
    <location>
        <begin position="85"/>
        <end position="95"/>
    </location>
</feature>
<organism evidence="2 3">
    <name type="scientific">Pyrenophora teres f. teres</name>
    <dbReference type="NCBI Taxonomy" id="97479"/>
    <lineage>
        <taxon>Eukaryota</taxon>
        <taxon>Fungi</taxon>
        <taxon>Dikarya</taxon>
        <taxon>Ascomycota</taxon>
        <taxon>Pezizomycotina</taxon>
        <taxon>Dothideomycetes</taxon>
        <taxon>Pleosporomycetidae</taxon>
        <taxon>Pleosporales</taxon>
        <taxon>Pleosporineae</taxon>
        <taxon>Pleosporaceae</taxon>
        <taxon>Pyrenophora</taxon>
    </lineage>
</organism>
<dbReference type="AlphaFoldDB" id="A0A6S6W8Z1"/>